<sequence>MIAHLSGIVLRVNARSIVLDVNGVGYEITVPYPLSEFSEHDSLSFIIYSHTTEQGTSLYGFKTWDEKVWFKTFTSVSGIGPKVALSILALASLDDIIAALQKNDAGFFNNISGIGQKTASRIIVELRNSIPTIEDSQMSELSQALVSLGYRKNEIAPFLTKVDKNFSVEKQISQVLAQLQK</sequence>
<dbReference type="CDD" id="cd14332">
    <property type="entry name" value="UBA_RuvA_C"/>
    <property type="match status" value="1"/>
</dbReference>
<evidence type="ECO:0000256" key="1">
    <source>
        <dbReference type="ARBA" id="ARBA00022490"/>
    </source>
</evidence>
<evidence type="ECO:0000256" key="5">
    <source>
        <dbReference type="ARBA" id="ARBA00023204"/>
    </source>
</evidence>
<organism evidence="8 9">
    <name type="scientific">candidate division WWE3 bacterium CG_4_10_14_0_2_um_filter_41_14</name>
    <dbReference type="NCBI Taxonomy" id="1975072"/>
    <lineage>
        <taxon>Bacteria</taxon>
        <taxon>Katanobacteria</taxon>
    </lineage>
</organism>
<dbReference type="HAMAP" id="MF_00031">
    <property type="entry name" value="DNA_HJ_migration_RuvA"/>
    <property type="match status" value="1"/>
</dbReference>
<dbReference type="GO" id="GO:0009379">
    <property type="term" value="C:Holliday junction helicase complex"/>
    <property type="evidence" value="ECO:0007669"/>
    <property type="project" value="InterPro"/>
</dbReference>
<dbReference type="Gene3D" id="1.10.150.20">
    <property type="entry name" value="5' to 3' exonuclease, C-terminal subdomain"/>
    <property type="match status" value="1"/>
</dbReference>
<comment type="subunit">
    <text evidence="6">Homotetramer. Forms an RuvA(8)-RuvB(12)-Holliday junction (HJ) complex. HJ DNA is sandwiched between 2 RuvA tetramers; dsDNA enters through RuvA and exits via RuvB. An RuvB hexamer assembles on each DNA strand where it exits the tetramer. Each RuvB hexamer is contacted by two RuvA subunits (via domain III) on 2 adjacent RuvB subunits; this complex drives branch migration. In the full resolvosome a probable DNA-RuvA(4)-RuvB(12)-RuvC(2) complex forms which resolves the HJ.</text>
</comment>
<evidence type="ECO:0000256" key="3">
    <source>
        <dbReference type="ARBA" id="ARBA00023125"/>
    </source>
</evidence>
<dbReference type="InterPro" id="IPR003583">
    <property type="entry name" value="Hlx-hairpin-Hlx_DNA-bd_motif"/>
</dbReference>
<comment type="caution">
    <text evidence="8">The sequence shown here is derived from an EMBL/GenBank/DDBJ whole genome shotgun (WGS) entry which is preliminary data.</text>
</comment>
<dbReference type="Pfam" id="PF01330">
    <property type="entry name" value="RuvA_N"/>
    <property type="match status" value="1"/>
</dbReference>
<feature type="region of interest" description="Domain III" evidence="6">
    <location>
        <begin position="138"/>
        <end position="181"/>
    </location>
</feature>
<evidence type="ECO:0000256" key="2">
    <source>
        <dbReference type="ARBA" id="ARBA00022763"/>
    </source>
</evidence>
<keyword evidence="1 6" id="KW-0963">Cytoplasm</keyword>
<dbReference type="Pfam" id="PF14520">
    <property type="entry name" value="HHH_5"/>
    <property type="match status" value="1"/>
</dbReference>
<feature type="domain" description="Helix-hairpin-helix DNA-binding motif class 1" evidence="7">
    <location>
        <begin position="71"/>
        <end position="90"/>
    </location>
</feature>
<dbReference type="Pfam" id="PF07499">
    <property type="entry name" value="RuvA_C"/>
    <property type="match status" value="1"/>
</dbReference>
<evidence type="ECO:0000256" key="6">
    <source>
        <dbReference type="HAMAP-Rule" id="MF_00031"/>
    </source>
</evidence>
<dbReference type="GO" id="GO:0005524">
    <property type="term" value="F:ATP binding"/>
    <property type="evidence" value="ECO:0007669"/>
    <property type="project" value="InterPro"/>
</dbReference>
<dbReference type="GO" id="GO:0048476">
    <property type="term" value="C:Holliday junction resolvase complex"/>
    <property type="evidence" value="ECO:0007669"/>
    <property type="project" value="UniProtKB-UniRule"/>
</dbReference>
<dbReference type="GO" id="GO:0000400">
    <property type="term" value="F:four-way junction DNA binding"/>
    <property type="evidence" value="ECO:0007669"/>
    <property type="project" value="UniProtKB-UniRule"/>
</dbReference>
<feature type="domain" description="Helix-hairpin-helix DNA-binding motif class 1" evidence="7">
    <location>
        <begin position="106"/>
        <end position="125"/>
    </location>
</feature>
<comment type="function">
    <text evidence="6">The RuvA-RuvB-RuvC complex processes Holliday junction (HJ) DNA during genetic recombination and DNA repair, while the RuvA-RuvB complex plays an important role in the rescue of blocked DNA replication forks via replication fork reversal (RFR). RuvA specifically binds to HJ cruciform DNA, conferring on it an open structure. The RuvB hexamer acts as an ATP-dependent pump, pulling dsDNA into and through the RuvAB complex. HJ branch migration allows RuvC to scan DNA until it finds its consensus sequence, where it cleaves and resolves the cruciform DNA.</text>
</comment>
<comment type="subcellular location">
    <subcellularLocation>
        <location evidence="6">Cytoplasm</location>
    </subcellularLocation>
</comment>
<keyword evidence="2 6" id="KW-0227">DNA damage</keyword>
<dbReference type="SUPFAM" id="SSF50249">
    <property type="entry name" value="Nucleic acid-binding proteins"/>
    <property type="match status" value="1"/>
</dbReference>
<proteinExistence type="inferred from homology"/>
<evidence type="ECO:0000313" key="9">
    <source>
        <dbReference type="Proteomes" id="UP000228920"/>
    </source>
</evidence>
<dbReference type="InterPro" id="IPR000085">
    <property type="entry name" value="RuvA"/>
</dbReference>
<evidence type="ECO:0000313" key="8">
    <source>
        <dbReference type="EMBL" id="PIZ47231.1"/>
    </source>
</evidence>
<comment type="similarity">
    <text evidence="6">Belongs to the RuvA family.</text>
</comment>
<dbReference type="GO" id="GO:0005737">
    <property type="term" value="C:cytoplasm"/>
    <property type="evidence" value="ECO:0007669"/>
    <property type="project" value="UniProtKB-SubCell"/>
</dbReference>
<name>A0A2M7TL83_UNCKA</name>
<comment type="domain">
    <text evidence="6">Has three domains with a flexible linker between the domains II and III and assumes an 'L' shape. Domain III is highly mobile and contacts RuvB.</text>
</comment>
<dbReference type="InterPro" id="IPR010994">
    <property type="entry name" value="RuvA_2-like"/>
</dbReference>
<dbReference type="GO" id="GO:0006281">
    <property type="term" value="P:DNA repair"/>
    <property type="evidence" value="ECO:0007669"/>
    <property type="project" value="UniProtKB-UniRule"/>
</dbReference>
<keyword evidence="5 6" id="KW-0234">DNA repair</keyword>
<dbReference type="NCBIfam" id="TIGR00084">
    <property type="entry name" value="ruvA"/>
    <property type="match status" value="1"/>
</dbReference>
<dbReference type="SUPFAM" id="SSF47781">
    <property type="entry name" value="RuvA domain 2-like"/>
    <property type="match status" value="1"/>
</dbReference>
<keyword evidence="3 6" id="KW-0238">DNA-binding</keyword>
<dbReference type="InterPro" id="IPR012340">
    <property type="entry name" value="NA-bd_OB-fold"/>
</dbReference>
<evidence type="ECO:0000259" key="7">
    <source>
        <dbReference type="SMART" id="SM00278"/>
    </source>
</evidence>
<accession>A0A2M7TL83</accession>
<evidence type="ECO:0000256" key="4">
    <source>
        <dbReference type="ARBA" id="ARBA00023172"/>
    </source>
</evidence>
<dbReference type="Proteomes" id="UP000228920">
    <property type="component" value="Unassembled WGS sequence"/>
</dbReference>
<dbReference type="InterPro" id="IPR013849">
    <property type="entry name" value="DNA_helicase_Holl-junc_RuvA_I"/>
</dbReference>
<dbReference type="InterPro" id="IPR011114">
    <property type="entry name" value="RuvA_C"/>
</dbReference>
<dbReference type="Gene3D" id="2.40.50.140">
    <property type="entry name" value="Nucleic acid-binding proteins"/>
    <property type="match status" value="1"/>
</dbReference>
<dbReference type="GO" id="GO:0006310">
    <property type="term" value="P:DNA recombination"/>
    <property type="evidence" value="ECO:0007669"/>
    <property type="project" value="UniProtKB-UniRule"/>
</dbReference>
<dbReference type="GO" id="GO:0009378">
    <property type="term" value="F:four-way junction helicase activity"/>
    <property type="evidence" value="ECO:0007669"/>
    <property type="project" value="InterPro"/>
</dbReference>
<dbReference type="AlphaFoldDB" id="A0A2M7TL83"/>
<comment type="caution">
    <text evidence="6">Lacks conserved residue(s) required for the propagation of feature annotation.</text>
</comment>
<protein>
    <recommendedName>
        <fullName evidence="6">Holliday junction branch migration complex subunit RuvA</fullName>
    </recommendedName>
</protein>
<dbReference type="SMART" id="SM00278">
    <property type="entry name" value="HhH1"/>
    <property type="match status" value="2"/>
</dbReference>
<keyword evidence="4 6" id="KW-0233">DNA recombination</keyword>
<gene>
    <name evidence="6 8" type="primary">ruvA</name>
    <name evidence="8" type="ORF">COY32_02050</name>
</gene>
<reference evidence="9" key="1">
    <citation type="submission" date="2017-09" db="EMBL/GenBank/DDBJ databases">
        <title>Depth-based differentiation of microbial function through sediment-hosted aquifers and enrichment of novel symbionts in the deep terrestrial subsurface.</title>
        <authorList>
            <person name="Probst A.J."/>
            <person name="Ladd B."/>
            <person name="Jarett J.K."/>
            <person name="Geller-Mcgrath D.E."/>
            <person name="Sieber C.M.K."/>
            <person name="Emerson J.B."/>
            <person name="Anantharaman K."/>
            <person name="Thomas B.C."/>
            <person name="Malmstrom R."/>
            <person name="Stieglmeier M."/>
            <person name="Klingl A."/>
            <person name="Woyke T."/>
            <person name="Ryan C.M."/>
            <person name="Banfield J.F."/>
        </authorList>
    </citation>
    <scope>NUCLEOTIDE SEQUENCE [LARGE SCALE GENOMIC DNA]</scope>
</reference>
<dbReference type="EMBL" id="PFNL01000058">
    <property type="protein sequence ID" value="PIZ47231.1"/>
    <property type="molecule type" value="Genomic_DNA"/>
</dbReference>